<dbReference type="AlphaFoldDB" id="A0AAV8Z5Q1"/>
<dbReference type="GO" id="GO:0032580">
    <property type="term" value="C:Golgi cisterna membrane"/>
    <property type="evidence" value="ECO:0007669"/>
    <property type="project" value="UniProtKB-SubCell"/>
</dbReference>
<keyword evidence="3" id="KW-1133">Transmembrane helix</keyword>
<dbReference type="CDD" id="cd11301">
    <property type="entry name" value="Fut1_Fut2_like"/>
    <property type="match status" value="1"/>
</dbReference>
<comment type="similarity">
    <text evidence="3">Belongs to the glycosyltransferase 11 family.</text>
</comment>
<evidence type="ECO:0000313" key="5">
    <source>
        <dbReference type="Proteomes" id="UP001162156"/>
    </source>
</evidence>
<dbReference type="PANTHER" id="PTHR11927">
    <property type="entry name" value="GALACTOSIDE 2-L-FUCOSYLTRANSFERASE"/>
    <property type="match status" value="1"/>
</dbReference>
<dbReference type="PANTHER" id="PTHR11927:SF9">
    <property type="entry name" value="L-FUCOSYLTRANSFERASE"/>
    <property type="match status" value="1"/>
</dbReference>
<comment type="subcellular location">
    <subcellularLocation>
        <location evidence="3">Golgi apparatus</location>
        <location evidence="3">Golgi stack membrane</location>
        <topology evidence="3">Single-pass type II membrane protein</topology>
    </subcellularLocation>
</comment>
<accession>A0AAV8Z5Q1</accession>
<dbReference type="EC" id="2.4.1.-" evidence="3"/>
<keyword evidence="3" id="KW-0325">Glycoprotein</keyword>
<dbReference type="InterPro" id="IPR002516">
    <property type="entry name" value="Glyco_trans_11"/>
</dbReference>
<evidence type="ECO:0000256" key="1">
    <source>
        <dbReference type="ARBA" id="ARBA00022676"/>
    </source>
</evidence>
<name>A0AAV8Z5Q1_9CUCU</name>
<organism evidence="4 5">
    <name type="scientific">Rhamnusium bicolor</name>
    <dbReference type="NCBI Taxonomy" id="1586634"/>
    <lineage>
        <taxon>Eukaryota</taxon>
        <taxon>Metazoa</taxon>
        <taxon>Ecdysozoa</taxon>
        <taxon>Arthropoda</taxon>
        <taxon>Hexapoda</taxon>
        <taxon>Insecta</taxon>
        <taxon>Pterygota</taxon>
        <taxon>Neoptera</taxon>
        <taxon>Endopterygota</taxon>
        <taxon>Coleoptera</taxon>
        <taxon>Polyphaga</taxon>
        <taxon>Cucujiformia</taxon>
        <taxon>Chrysomeloidea</taxon>
        <taxon>Cerambycidae</taxon>
        <taxon>Lepturinae</taxon>
        <taxon>Rhagiini</taxon>
        <taxon>Rhamnusium</taxon>
    </lineage>
</organism>
<keyword evidence="5" id="KW-1185">Reference proteome</keyword>
<keyword evidence="2 3" id="KW-0808">Transferase</keyword>
<dbReference type="GO" id="GO:0005975">
    <property type="term" value="P:carbohydrate metabolic process"/>
    <property type="evidence" value="ECO:0007669"/>
    <property type="project" value="InterPro"/>
</dbReference>
<evidence type="ECO:0000256" key="3">
    <source>
        <dbReference type="RuleBase" id="RU363129"/>
    </source>
</evidence>
<proteinExistence type="inferred from homology"/>
<gene>
    <name evidence="4" type="ORF">NQ314_006262</name>
</gene>
<evidence type="ECO:0000313" key="4">
    <source>
        <dbReference type="EMBL" id="KAJ8959525.1"/>
    </source>
</evidence>
<keyword evidence="3" id="KW-0812">Transmembrane</keyword>
<keyword evidence="3" id="KW-0472">Membrane</keyword>
<keyword evidence="3" id="KW-0333">Golgi apparatus</keyword>
<reference evidence="4" key="1">
    <citation type="journal article" date="2023" name="Insect Mol. Biol.">
        <title>Genome sequencing provides insights into the evolution of gene families encoding plant cell wall-degrading enzymes in longhorned beetles.</title>
        <authorList>
            <person name="Shin N.R."/>
            <person name="Okamura Y."/>
            <person name="Kirsch R."/>
            <person name="Pauchet Y."/>
        </authorList>
    </citation>
    <scope>NUCLEOTIDE SEQUENCE</scope>
    <source>
        <strain evidence="4">RBIC_L_NR</strain>
    </source>
</reference>
<feature type="transmembrane region" description="Helical" evidence="3">
    <location>
        <begin position="12"/>
        <end position="31"/>
    </location>
</feature>
<dbReference type="Proteomes" id="UP001162156">
    <property type="component" value="Unassembled WGS sequence"/>
</dbReference>
<evidence type="ECO:0000256" key="2">
    <source>
        <dbReference type="ARBA" id="ARBA00022679"/>
    </source>
</evidence>
<comment type="pathway">
    <text evidence="3">Protein modification; protein glycosylation.</text>
</comment>
<dbReference type="GO" id="GO:0008107">
    <property type="term" value="F:galactoside 2-alpha-L-fucosyltransferase activity"/>
    <property type="evidence" value="ECO:0007669"/>
    <property type="project" value="InterPro"/>
</dbReference>
<comment type="caution">
    <text evidence="4">The sequence shown here is derived from an EMBL/GenBank/DDBJ whole genome shotgun (WGS) entry which is preliminary data.</text>
</comment>
<keyword evidence="1 3" id="KW-0328">Glycosyltransferase</keyword>
<protein>
    <recommendedName>
        <fullName evidence="3">L-Fucosyltransferase</fullName>
        <ecNumber evidence="3">2.4.1.-</ecNumber>
    </recommendedName>
</protein>
<dbReference type="EMBL" id="JANEYF010001679">
    <property type="protein sequence ID" value="KAJ8959525.1"/>
    <property type="molecule type" value="Genomic_DNA"/>
</dbReference>
<keyword evidence="3" id="KW-0735">Signal-anchor</keyword>
<dbReference type="Pfam" id="PF01531">
    <property type="entry name" value="Glyco_transf_11"/>
    <property type="match status" value="1"/>
</dbReference>
<sequence length="331" mass="38569">MPNTNHNLLFKAIILALCVISFVHVFLFPLYDINAGRGTVRTYMDFEQSLCTNNIKKRRIWRLGRCPQYGIVTVMQGGRLGNQMWEYASVWALARRTGLEPYVPRCIRIKLDQIFEQLSVPMFDEIGQCQVEISNFVKSLEAWNYTNQSIILQKYSFQHELVLTWVQDIVQEFTIKRKLVEKSQQILHIAIKSSTAKNHTFVGVHVRRTDYIGYLMWKYNAKPADMRFYMSAMNFFERKYRNVVFIVVSDDPVWCWKKFGIKKNIYVTSKHHKNSPALDLAILASCNHSIYDYGTFGQWGAILAGGDTIFHKISHNTSGNFSPMLKNWHTI</sequence>